<dbReference type="Proteomes" id="UP000193498">
    <property type="component" value="Unassembled WGS sequence"/>
</dbReference>
<dbReference type="STRING" id="1314790.A0A1Y1XZY6"/>
<proteinExistence type="predicted"/>
<dbReference type="PANTHER" id="PTHR31323">
    <property type="entry name" value="MECHANOSENSITIVE ION CHANNEL PROTEIN MSY2"/>
    <property type="match status" value="1"/>
</dbReference>
<dbReference type="OrthoDB" id="544685at2759"/>
<accession>A0A1Y1XZY6</accession>
<evidence type="ECO:0000256" key="6">
    <source>
        <dbReference type="SAM" id="MobiDB-lite"/>
    </source>
</evidence>
<feature type="domain" description="EF-hand" evidence="8">
    <location>
        <begin position="310"/>
        <end position="345"/>
    </location>
</feature>
<keyword evidence="3" id="KW-0106">Calcium</keyword>
<dbReference type="GO" id="GO:0005262">
    <property type="term" value="F:calcium channel activity"/>
    <property type="evidence" value="ECO:0007669"/>
    <property type="project" value="TreeGrafter"/>
</dbReference>
<dbReference type="InterPro" id="IPR011992">
    <property type="entry name" value="EF-hand-dom_pair"/>
</dbReference>
<dbReference type="PANTHER" id="PTHR31323:SF1">
    <property type="entry name" value="MECHANOSENSITIVE ION CHANNEL PROTEIN"/>
    <property type="match status" value="1"/>
</dbReference>
<feature type="transmembrane region" description="Helical" evidence="7">
    <location>
        <begin position="366"/>
        <end position="384"/>
    </location>
</feature>
<evidence type="ECO:0000313" key="9">
    <source>
        <dbReference type="EMBL" id="ORX91278.1"/>
    </source>
</evidence>
<dbReference type="InterPro" id="IPR023408">
    <property type="entry name" value="MscS_beta-dom_sf"/>
</dbReference>
<dbReference type="SUPFAM" id="SSF47473">
    <property type="entry name" value="EF-hand"/>
    <property type="match status" value="1"/>
</dbReference>
<feature type="transmembrane region" description="Helical" evidence="7">
    <location>
        <begin position="72"/>
        <end position="91"/>
    </location>
</feature>
<evidence type="ECO:0000256" key="1">
    <source>
        <dbReference type="ARBA" id="ARBA00004370"/>
    </source>
</evidence>
<dbReference type="EMBL" id="MCFE01000331">
    <property type="protein sequence ID" value="ORX91278.1"/>
    <property type="molecule type" value="Genomic_DNA"/>
</dbReference>
<dbReference type="GO" id="GO:0006874">
    <property type="term" value="P:intracellular calcium ion homeostasis"/>
    <property type="evidence" value="ECO:0007669"/>
    <property type="project" value="TreeGrafter"/>
</dbReference>
<dbReference type="Pfam" id="PF00924">
    <property type="entry name" value="MS_channel_2nd"/>
    <property type="match status" value="1"/>
</dbReference>
<gene>
    <name evidence="9" type="ORF">K493DRAFT_355787</name>
</gene>
<dbReference type="InterPro" id="IPR002048">
    <property type="entry name" value="EF_hand_dom"/>
</dbReference>
<dbReference type="Gene3D" id="2.30.30.60">
    <property type="match status" value="1"/>
</dbReference>
<dbReference type="SUPFAM" id="SSF50182">
    <property type="entry name" value="Sm-like ribonucleoproteins"/>
    <property type="match status" value="1"/>
</dbReference>
<evidence type="ECO:0000256" key="3">
    <source>
        <dbReference type="ARBA" id="ARBA00022837"/>
    </source>
</evidence>
<reference evidence="9 10" key="1">
    <citation type="submission" date="2016-07" db="EMBL/GenBank/DDBJ databases">
        <title>Pervasive Adenine N6-methylation of Active Genes in Fungi.</title>
        <authorList>
            <consortium name="DOE Joint Genome Institute"/>
            <person name="Mondo S.J."/>
            <person name="Dannebaum R.O."/>
            <person name="Kuo R.C."/>
            <person name="Labutti K."/>
            <person name="Haridas S."/>
            <person name="Kuo A."/>
            <person name="Salamov A."/>
            <person name="Ahrendt S.R."/>
            <person name="Lipzen A."/>
            <person name="Sullivan W."/>
            <person name="Andreopoulos W.B."/>
            <person name="Clum A."/>
            <person name="Lindquist E."/>
            <person name="Daum C."/>
            <person name="Ramamoorthy G.K."/>
            <person name="Gryganskyi A."/>
            <person name="Culley D."/>
            <person name="Magnuson J.K."/>
            <person name="James T.Y."/>
            <person name="O'Malley M.A."/>
            <person name="Stajich J.E."/>
            <person name="Spatafora J.W."/>
            <person name="Visel A."/>
            <person name="Grigoriev I.V."/>
        </authorList>
    </citation>
    <scope>NUCLEOTIDE SEQUENCE [LARGE SCALE GENOMIC DNA]</scope>
    <source>
        <strain evidence="9 10">CBS 931.73</strain>
    </source>
</reference>
<comment type="caution">
    <text evidence="9">The sequence shown here is derived from an EMBL/GenBank/DDBJ whole genome shotgun (WGS) entry which is preliminary data.</text>
</comment>
<dbReference type="GO" id="GO:0005509">
    <property type="term" value="F:calcium ion binding"/>
    <property type="evidence" value="ECO:0007669"/>
    <property type="project" value="InterPro"/>
</dbReference>
<evidence type="ECO:0000259" key="8">
    <source>
        <dbReference type="PROSITE" id="PS50222"/>
    </source>
</evidence>
<dbReference type="InterPro" id="IPR010920">
    <property type="entry name" value="LSM_dom_sf"/>
</dbReference>
<evidence type="ECO:0000256" key="2">
    <source>
        <dbReference type="ARBA" id="ARBA00022692"/>
    </source>
</evidence>
<dbReference type="PROSITE" id="PS00018">
    <property type="entry name" value="EF_HAND_1"/>
    <property type="match status" value="1"/>
</dbReference>
<dbReference type="InterPro" id="IPR006685">
    <property type="entry name" value="MscS_channel_2nd"/>
</dbReference>
<organism evidence="9 10">
    <name type="scientific">Basidiobolus meristosporus CBS 931.73</name>
    <dbReference type="NCBI Taxonomy" id="1314790"/>
    <lineage>
        <taxon>Eukaryota</taxon>
        <taxon>Fungi</taxon>
        <taxon>Fungi incertae sedis</taxon>
        <taxon>Zoopagomycota</taxon>
        <taxon>Entomophthoromycotina</taxon>
        <taxon>Basidiobolomycetes</taxon>
        <taxon>Basidiobolales</taxon>
        <taxon>Basidiobolaceae</taxon>
        <taxon>Basidiobolus</taxon>
    </lineage>
</organism>
<protein>
    <recommendedName>
        <fullName evidence="8">EF-hand domain-containing protein</fullName>
    </recommendedName>
</protein>
<feature type="transmembrane region" description="Helical" evidence="7">
    <location>
        <begin position="103"/>
        <end position="129"/>
    </location>
</feature>
<feature type="transmembrane region" description="Helical" evidence="7">
    <location>
        <begin position="185"/>
        <end position="210"/>
    </location>
</feature>
<evidence type="ECO:0000256" key="4">
    <source>
        <dbReference type="ARBA" id="ARBA00022989"/>
    </source>
</evidence>
<keyword evidence="4 7" id="KW-1133">Transmembrane helix</keyword>
<keyword evidence="5 7" id="KW-0472">Membrane</keyword>
<dbReference type="PROSITE" id="PS50222">
    <property type="entry name" value="EF_HAND_2"/>
    <property type="match status" value="1"/>
</dbReference>
<dbReference type="AlphaFoldDB" id="A0A1Y1XZY6"/>
<evidence type="ECO:0000313" key="10">
    <source>
        <dbReference type="Proteomes" id="UP000193498"/>
    </source>
</evidence>
<sequence length="600" mass="69336">MLKKEENVSNETDTHVQILQSDVEHVKSDHLTDDEDGQFDWDSASEEESYEHRKSTPTTPVSLFKSTVRLSILLLLGDVILLAPALGIRFSSRQQAYGTTMNVFFWLACVWTFSVTIVQFVRVIPLIVVRIIKGLKPKKQESFKTKLEHFNVVKRYFYFMWIMAFSAGSYFIFFPAPHDSQMNFFRVLLCFLVAAGLLFIEKLIVHLIAYRFHRRAYKDRMAEVKYALKVLDHLRGARRNHHRHLVPNTQEKDGGARQAKAPGTDPRDYTEVDTDINSQNRARKLAKKLFDSLQNQRQFLIMEDFLPYFSTTKDAERAFMLFDKDGNGDISKREMKDMVIYIYKERKSLMIGVRDMSQAVGKLDRIFLVFAAIILFIACCMLFNNGVVKTLVPLGSMFLALTFVFGSTAASLFKSIIFVFVTHPYDAGDRVFVDGNNLKVYKVGLLSTIFVKSDGQMIYAPNEVMCTKFIHNIRRSSNQSETIELEIDFYTPKAKIVELESRINAFLQANSRDYIPGIKVHIAEMTRTNLMKLYFFMEYKGNWQDGGRRWERRTRFMFALQENIIEVGIKYYLPPQPVQIQPALGSRSSPWDAGFDTAPR</sequence>
<evidence type="ECO:0000256" key="7">
    <source>
        <dbReference type="SAM" id="Phobius"/>
    </source>
</evidence>
<feature type="transmembrane region" description="Helical" evidence="7">
    <location>
        <begin position="396"/>
        <end position="421"/>
    </location>
</feature>
<feature type="transmembrane region" description="Helical" evidence="7">
    <location>
        <begin position="156"/>
        <end position="173"/>
    </location>
</feature>
<dbReference type="InterPro" id="IPR018247">
    <property type="entry name" value="EF_Hand_1_Ca_BS"/>
</dbReference>
<feature type="region of interest" description="Disordered" evidence="6">
    <location>
        <begin position="24"/>
        <end position="59"/>
    </location>
</feature>
<comment type="subcellular location">
    <subcellularLocation>
        <location evidence="1">Membrane</location>
    </subcellularLocation>
</comment>
<dbReference type="Pfam" id="PF25886">
    <property type="entry name" value="Msy1"/>
    <property type="match status" value="1"/>
</dbReference>
<dbReference type="Gene3D" id="1.10.238.10">
    <property type="entry name" value="EF-hand"/>
    <property type="match status" value="1"/>
</dbReference>
<keyword evidence="10" id="KW-1185">Reference proteome</keyword>
<feature type="region of interest" description="Disordered" evidence="6">
    <location>
        <begin position="241"/>
        <end position="272"/>
    </location>
</feature>
<dbReference type="GO" id="GO:0016020">
    <property type="term" value="C:membrane"/>
    <property type="evidence" value="ECO:0007669"/>
    <property type="project" value="UniProtKB-SubCell"/>
</dbReference>
<keyword evidence="2 7" id="KW-0812">Transmembrane</keyword>
<name>A0A1Y1XZY6_9FUNG</name>
<evidence type="ECO:0000256" key="5">
    <source>
        <dbReference type="ARBA" id="ARBA00023136"/>
    </source>
</evidence>
<feature type="compositionally biased region" description="Acidic residues" evidence="6">
    <location>
        <begin position="32"/>
        <end position="49"/>
    </location>
</feature>
<dbReference type="InterPro" id="IPR058650">
    <property type="entry name" value="Msy1/2-like"/>
</dbReference>
<dbReference type="InParanoid" id="A0A1Y1XZY6"/>